<dbReference type="EMBL" id="FSRC01000001">
    <property type="protein sequence ID" value="SIN83702.1"/>
    <property type="molecule type" value="Genomic_DNA"/>
</dbReference>
<dbReference type="Proteomes" id="UP000185221">
    <property type="component" value="Unassembled WGS sequence"/>
</dbReference>
<evidence type="ECO:0000313" key="1">
    <source>
        <dbReference type="EMBL" id="SIN83702.1"/>
    </source>
</evidence>
<reference evidence="2" key="1">
    <citation type="submission" date="2016-11" db="EMBL/GenBank/DDBJ databases">
        <authorList>
            <person name="Varghese N."/>
            <person name="Submissions S."/>
        </authorList>
    </citation>
    <scope>NUCLEOTIDE SEQUENCE [LARGE SCALE GENOMIC DNA]</scope>
    <source>
        <strain evidence="2">DSM 15292</strain>
    </source>
</reference>
<keyword evidence="2" id="KW-1185">Reference proteome</keyword>
<protein>
    <recommendedName>
        <fullName evidence="3">Electron transfer DM13</fullName>
    </recommendedName>
</protein>
<gene>
    <name evidence="1" type="ORF">SAMN05444394_2270</name>
</gene>
<evidence type="ECO:0008006" key="3">
    <source>
        <dbReference type="Google" id="ProtNLM"/>
    </source>
</evidence>
<name>A0A1N6EKX3_9BACT</name>
<organism evidence="1 2">
    <name type="scientific">Algoriphagus halophilus</name>
    <dbReference type="NCBI Taxonomy" id="226505"/>
    <lineage>
        <taxon>Bacteria</taxon>
        <taxon>Pseudomonadati</taxon>
        <taxon>Bacteroidota</taxon>
        <taxon>Cytophagia</taxon>
        <taxon>Cytophagales</taxon>
        <taxon>Cyclobacteriaceae</taxon>
        <taxon>Algoriphagus</taxon>
    </lineage>
</organism>
<sequence length="152" mass="16643">MRLLQHVLFYILILSFYSCSSTSEEMDPILPGPENKVKVKGKVESIKGGSLMAQSGTNTKGSIDLVFDEAGNYFLHLGEDFMSEFYTGTVTVYLSTSKQLSLSESGTFQLVSVVNESGEHFFPLPSLPESKFNYGIIWCGAAGIPFGYGDLN</sequence>
<dbReference type="RefSeq" id="WP_074224921.1">
    <property type="nucleotide sequence ID" value="NZ_FSRC01000001.1"/>
</dbReference>
<dbReference type="AlphaFoldDB" id="A0A1N6EKX3"/>
<accession>A0A1N6EKX3</accession>
<dbReference type="PROSITE" id="PS51257">
    <property type="entry name" value="PROKAR_LIPOPROTEIN"/>
    <property type="match status" value="1"/>
</dbReference>
<dbReference type="OrthoDB" id="884433at2"/>
<evidence type="ECO:0000313" key="2">
    <source>
        <dbReference type="Proteomes" id="UP000185221"/>
    </source>
</evidence>
<dbReference type="STRING" id="226505.SAMN05444394_2270"/>
<proteinExistence type="predicted"/>